<dbReference type="Gene3D" id="2.70.70.10">
    <property type="entry name" value="Glucose Permease (Domain IIA)"/>
    <property type="match status" value="1"/>
</dbReference>
<protein>
    <submittedName>
        <fullName evidence="4">M23 family metallopeptidase</fullName>
    </submittedName>
</protein>
<evidence type="ECO:0000256" key="2">
    <source>
        <dbReference type="SAM" id="Phobius"/>
    </source>
</evidence>
<reference evidence="4" key="1">
    <citation type="journal article" date="2021" name="PeerJ">
        <title>Extensive microbial diversity within the chicken gut microbiome revealed by metagenomics and culture.</title>
        <authorList>
            <person name="Gilroy R."/>
            <person name="Ravi A."/>
            <person name="Getino M."/>
            <person name="Pursley I."/>
            <person name="Horton D.L."/>
            <person name="Alikhan N.F."/>
            <person name="Baker D."/>
            <person name="Gharbi K."/>
            <person name="Hall N."/>
            <person name="Watson M."/>
            <person name="Adriaenssens E.M."/>
            <person name="Foster-Nyarko E."/>
            <person name="Jarju S."/>
            <person name="Secka A."/>
            <person name="Antonio M."/>
            <person name="Oren A."/>
            <person name="Chaudhuri R.R."/>
            <person name="La Ragione R."/>
            <person name="Hildebrand F."/>
            <person name="Pallen M.J."/>
        </authorList>
    </citation>
    <scope>NUCLEOTIDE SEQUENCE</scope>
    <source>
        <strain evidence="4">5933</strain>
    </source>
</reference>
<organism evidence="4 5">
    <name type="scientific">Candidatus Ruthenibacterium merdavium</name>
    <dbReference type="NCBI Taxonomy" id="2838752"/>
    <lineage>
        <taxon>Bacteria</taxon>
        <taxon>Bacillati</taxon>
        <taxon>Bacillota</taxon>
        <taxon>Clostridia</taxon>
        <taxon>Eubacteriales</taxon>
        <taxon>Oscillospiraceae</taxon>
        <taxon>Ruthenibacterium</taxon>
    </lineage>
</organism>
<dbReference type="Pfam" id="PF01551">
    <property type="entry name" value="Peptidase_M23"/>
    <property type="match status" value="1"/>
</dbReference>
<evidence type="ECO:0000313" key="4">
    <source>
        <dbReference type="EMBL" id="HJC71887.1"/>
    </source>
</evidence>
<evidence type="ECO:0000313" key="5">
    <source>
        <dbReference type="Proteomes" id="UP000823918"/>
    </source>
</evidence>
<feature type="domain" description="M23ase beta-sheet core" evidence="3">
    <location>
        <begin position="156"/>
        <end position="253"/>
    </location>
</feature>
<evidence type="ECO:0000256" key="1">
    <source>
        <dbReference type="SAM" id="MobiDB-lite"/>
    </source>
</evidence>
<evidence type="ECO:0000259" key="3">
    <source>
        <dbReference type="Pfam" id="PF01551"/>
    </source>
</evidence>
<comment type="caution">
    <text evidence="4">The sequence shown here is derived from an EMBL/GenBank/DDBJ whole genome shotgun (WGS) entry which is preliminary data.</text>
</comment>
<feature type="compositionally biased region" description="Low complexity" evidence="1">
    <location>
        <begin position="43"/>
        <end position="57"/>
    </location>
</feature>
<sequence length="261" mass="27068">MKQKHPFWKGKAVYAALGLVVAGAALASFLAINSMMVKLGTADSAPSGVSSQSQASQSKEENVWDSSKAPAETKQENVPVSEPEAVSSKGQGSSSASSSAQPSPSASSDAPSVSAEPSAPAESPTPQYTSPVTGSVLQGFSGDELVFNTTMQDWRTHNGVDFAVSESNPVKAPCAAKVTAVDKEDPLWGGVVELTDSSGLVIRLCGLAKISVSQDMQVNQGDTLGMVGEVPCESESESHIHVEILKEGAYADPQEIFPAQQ</sequence>
<feature type="region of interest" description="Disordered" evidence="1">
    <location>
        <begin position="43"/>
        <end position="135"/>
    </location>
</feature>
<reference evidence="4" key="2">
    <citation type="submission" date="2021-04" db="EMBL/GenBank/DDBJ databases">
        <authorList>
            <person name="Gilroy R."/>
        </authorList>
    </citation>
    <scope>NUCLEOTIDE SEQUENCE</scope>
    <source>
        <strain evidence="4">5933</strain>
    </source>
</reference>
<dbReference type="AlphaFoldDB" id="A0A9D2Q2W5"/>
<dbReference type="PANTHER" id="PTHR21666">
    <property type="entry name" value="PEPTIDASE-RELATED"/>
    <property type="match status" value="1"/>
</dbReference>
<keyword evidence="2" id="KW-0472">Membrane</keyword>
<keyword evidence="2" id="KW-1133">Transmembrane helix</keyword>
<dbReference type="InterPro" id="IPR016047">
    <property type="entry name" value="M23ase_b-sheet_dom"/>
</dbReference>
<dbReference type="SUPFAM" id="SSF51261">
    <property type="entry name" value="Duplicated hybrid motif"/>
    <property type="match status" value="1"/>
</dbReference>
<name>A0A9D2Q2W5_9FIRM</name>
<proteinExistence type="predicted"/>
<dbReference type="EMBL" id="DWWA01000020">
    <property type="protein sequence ID" value="HJC71887.1"/>
    <property type="molecule type" value="Genomic_DNA"/>
</dbReference>
<dbReference type="GO" id="GO:0004222">
    <property type="term" value="F:metalloendopeptidase activity"/>
    <property type="evidence" value="ECO:0007669"/>
    <property type="project" value="TreeGrafter"/>
</dbReference>
<feature type="compositionally biased region" description="Low complexity" evidence="1">
    <location>
        <begin position="85"/>
        <end position="124"/>
    </location>
</feature>
<keyword evidence="2" id="KW-0812">Transmembrane</keyword>
<accession>A0A9D2Q2W5</accession>
<dbReference type="InterPro" id="IPR050570">
    <property type="entry name" value="Cell_wall_metabolism_enzyme"/>
</dbReference>
<feature type="transmembrane region" description="Helical" evidence="2">
    <location>
        <begin position="12"/>
        <end position="32"/>
    </location>
</feature>
<dbReference type="CDD" id="cd12797">
    <property type="entry name" value="M23_peptidase"/>
    <property type="match status" value="1"/>
</dbReference>
<dbReference type="PANTHER" id="PTHR21666:SF270">
    <property type="entry name" value="MUREIN HYDROLASE ACTIVATOR ENVC"/>
    <property type="match status" value="1"/>
</dbReference>
<gene>
    <name evidence="4" type="ORF">H9698_03710</name>
</gene>
<dbReference type="InterPro" id="IPR011055">
    <property type="entry name" value="Dup_hybrid_motif"/>
</dbReference>
<dbReference type="Proteomes" id="UP000823918">
    <property type="component" value="Unassembled WGS sequence"/>
</dbReference>
<feature type="compositionally biased region" description="Polar residues" evidence="1">
    <location>
        <begin position="125"/>
        <end position="135"/>
    </location>
</feature>